<evidence type="ECO:0000256" key="6">
    <source>
        <dbReference type="ARBA" id="ARBA00023242"/>
    </source>
</evidence>
<accession>A0A9N9WCQ3</accession>
<dbReference type="GO" id="GO:0000400">
    <property type="term" value="F:four-way junction DNA binding"/>
    <property type="evidence" value="ECO:0007669"/>
    <property type="project" value="TreeGrafter"/>
</dbReference>
<gene>
    <name evidence="8" type="ORF">DIATSA_LOCUS7110</name>
</gene>
<keyword evidence="6" id="KW-0539">Nucleus</keyword>
<keyword evidence="4" id="KW-0067">ATP-binding</keyword>
<dbReference type="CDD" id="cd19491">
    <property type="entry name" value="XRCC3"/>
    <property type="match status" value="1"/>
</dbReference>
<protein>
    <recommendedName>
        <fullName evidence="7">RecA family profile 1 domain-containing protein</fullName>
    </recommendedName>
</protein>
<dbReference type="GO" id="GO:0140664">
    <property type="term" value="F:ATP-dependent DNA damage sensor activity"/>
    <property type="evidence" value="ECO:0007669"/>
    <property type="project" value="InterPro"/>
</dbReference>
<dbReference type="GO" id="GO:0045003">
    <property type="term" value="P:double-strand break repair via synthesis-dependent strand annealing"/>
    <property type="evidence" value="ECO:0007669"/>
    <property type="project" value="TreeGrafter"/>
</dbReference>
<dbReference type="GO" id="GO:0005524">
    <property type="term" value="F:ATP binding"/>
    <property type="evidence" value="ECO:0007669"/>
    <property type="project" value="UniProtKB-KW"/>
</dbReference>
<evidence type="ECO:0000256" key="2">
    <source>
        <dbReference type="ARBA" id="ARBA00022741"/>
    </source>
</evidence>
<evidence type="ECO:0000256" key="4">
    <source>
        <dbReference type="ARBA" id="ARBA00022840"/>
    </source>
</evidence>
<evidence type="ECO:0000256" key="3">
    <source>
        <dbReference type="ARBA" id="ARBA00022763"/>
    </source>
</evidence>
<dbReference type="OrthoDB" id="1861185at2759"/>
<dbReference type="PANTHER" id="PTHR46487">
    <property type="entry name" value="DNA REPAIR PROTEIN XRCC3"/>
    <property type="match status" value="1"/>
</dbReference>
<evidence type="ECO:0000256" key="1">
    <source>
        <dbReference type="ARBA" id="ARBA00004123"/>
    </source>
</evidence>
<evidence type="ECO:0000259" key="7">
    <source>
        <dbReference type="PROSITE" id="PS50162"/>
    </source>
</evidence>
<evidence type="ECO:0000256" key="5">
    <source>
        <dbReference type="ARBA" id="ARBA00023204"/>
    </source>
</evidence>
<dbReference type="GO" id="GO:0071140">
    <property type="term" value="P:resolution of mitotic recombination intermediates"/>
    <property type="evidence" value="ECO:0007669"/>
    <property type="project" value="TreeGrafter"/>
</dbReference>
<comment type="subcellular location">
    <subcellularLocation>
        <location evidence="1">Nucleus</location>
    </subcellularLocation>
</comment>
<reference evidence="8" key="2">
    <citation type="submission" date="2022-10" db="EMBL/GenBank/DDBJ databases">
        <authorList>
            <consortium name="ENA_rothamsted_submissions"/>
            <consortium name="culmorum"/>
            <person name="King R."/>
        </authorList>
    </citation>
    <scope>NUCLEOTIDE SEQUENCE</scope>
</reference>
<dbReference type="PANTHER" id="PTHR46487:SF1">
    <property type="entry name" value="DNA REPAIR PROTEIN XRCC3"/>
    <property type="match status" value="1"/>
</dbReference>
<dbReference type="EMBL" id="OU893333">
    <property type="protein sequence ID" value="CAG9789370.1"/>
    <property type="molecule type" value="Genomic_DNA"/>
</dbReference>
<dbReference type="PROSITE" id="PS50162">
    <property type="entry name" value="RECA_2"/>
    <property type="match status" value="1"/>
</dbReference>
<dbReference type="SUPFAM" id="SSF52540">
    <property type="entry name" value="P-loop containing nucleoside triphosphate hydrolases"/>
    <property type="match status" value="1"/>
</dbReference>
<dbReference type="GO" id="GO:0000722">
    <property type="term" value="P:telomere maintenance via recombination"/>
    <property type="evidence" value="ECO:0007669"/>
    <property type="project" value="TreeGrafter"/>
</dbReference>
<evidence type="ECO:0000313" key="9">
    <source>
        <dbReference type="Proteomes" id="UP001153714"/>
    </source>
</evidence>
<evidence type="ECO:0000313" key="8">
    <source>
        <dbReference type="EMBL" id="CAG9789370.1"/>
    </source>
</evidence>
<dbReference type="GO" id="GO:0005657">
    <property type="term" value="C:replication fork"/>
    <property type="evidence" value="ECO:0007669"/>
    <property type="project" value="TreeGrafter"/>
</dbReference>
<dbReference type="InterPro" id="IPR013632">
    <property type="entry name" value="Rad51_C"/>
</dbReference>
<dbReference type="AlphaFoldDB" id="A0A9N9WCQ3"/>
<organism evidence="8 9">
    <name type="scientific">Diatraea saccharalis</name>
    <name type="common">sugarcane borer</name>
    <dbReference type="NCBI Taxonomy" id="40085"/>
    <lineage>
        <taxon>Eukaryota</taxon>
        <taxon>Metazoa</taxon>
        <taxon>Ecdysozoa</taxon>
        <taxon>Arthropoda</taxon>
        <taxon>Hexapoda</taxon>
        <taxon>Insecta</taxon>
        <taxon>Pterygota</taxon>
        <taxon>Neoptera</taxon>
        <taxon>Endopterygota</taxon>
        <taxon>Lepidoptera</taxon>
        <taxon>Glossata</taxon>
        <taxon>Ditrysia</taxon>
        <taxon>Pyraloidea</taxon>
        <taxon>Crambidae</taxon>
        <taxon>Crambinae</taxon>
        <taxon>Diatraea</taxon>
    </lineage>
</organism>
<dbReference type="Pfam" id="PF08423">
    <property type="entry name" value="Rad51"/>
    <property type="match status" value="1"/>
</dbReference>
<dbReference type="InterPro" id="IPR027417">
    <property type="entry name" value="P-loop_NTPase"/>
</dbReference>
<keyword evidence="2" id="KW-0547">Nucleotide-binding</keyword>
<dbReference type="GO" id="GO:0090656">
    <property type="term" value="P:t-circle formation"/>
    <property type="evidence" value="ECO:0007669"/>
    <property type="project" value="TreeGrafter"/>
</dbReference>
<dbReference type="InterPro" id="IPR016467">
    <property type="entry name" value="DNA_recomb/repair_RecA-like"/>
</dbReference>
<dbReference type="GO" id="GO:0033065">
    <property type="term" value="C:Rad51C-XRCC3 complex"/>
    <property type="evidence" value="ECO:0007669"/>
    <property type="project" value="TreeGrafter"/>
</dbReference>
<keyword evidence="3" id="KW-0227">DNA damage</keyword>
<keyword evidence="9" id="KW-1185">Reference proteome</keyword>
<dbReference type="Proteomes" id="UP001153714">
    <property type="component" value="Chromosome 2"/>
</dbReference>
<feature type="domain" description="RecA family profile 1" evidence="7">
    <location>
        <begin position="71"/>
        <end position="234"/>
    </location>
</feature>
<sequence length="314" mass="35386">MIEKILPTRLYELLDRNNICTSKQIMLLSPWEIKKLTNISEDDTKLIKNLVSQNLQPQLLTCGKLITFKTLKDRVSTGCNRIDSILNGGFRKGTITEIYGESGSGKTQIALQSIVHNWAKGGVYICTEDIFPVKRYEQIKKNIPSYNSSVDYGQNIFIEHIVEMDELFSSVRVRLPKLLSQKKITLVVIDSVAAPFRVDSTNYIQRADQLKQFANTLINIAQKNNIAILCINQVTSNFGESSEVIPSLGLAWSNMICTRLWMKKTSSTYCFSENKGNNEVRNVNIRELSVEFSPDVTNSVVKLIITSSGIHAVQ</sequence>
<dbReference type="PIRSF" id="PIRSF005856">
    <property type="entry name" value="Rad51"/>
    <property type="match status" value="1"/>
</dbReference>
<proteinExistence type="predicted"/>
<reference evidence="8" key="1">
    <citation type="submission" date="2021-12" db="EMBL/GenBank/DDBJ databases">
        <authorList>
            <person name="King R."/>
        </authorList>
    </citation>
    <scope>NUCLEOTIDE SEQUENCE</scope>
</reference>
<name>A0A9N9WCQ3_9NEOP</name>
<keyword evidence="5" id="KW-0234">DNA repair</keyword>
<dbReference type="InterPro" id="IPR020588">
    <property type="entry name" value="RecA_ATP-bd"/>
</dbReference>
<dbReference type="InterPro" id="IPR047348">
    <property type="entry name" value="XRCC3-like_C"/>
</dbReference>
<dbReference type="Gene3D" id="3.40.50.300">
    <property type="entry name" value="P-loop containing nucleotide triphosphate hydrolases"/>
    <property type="match status" value="1"/>
</dbReference>